<evidence type="ECO:0000256" key="4">
    <source>
        <dbReference type="ARBA" id="ARBA00011738"/>
    </source>
</evidence>
<keyword evidence="11" id="KW-0521">NADP</keyword>
<keyword evidence="8 24" id="KW-0812">Transmembrane</keyword>
<dbReference type="FunFam" id="3.40.50.720:FF:000028">
    <property type="entry name" value="NAD(P) transhydrogenase subunit alpha"/>
    <property type="match status" value="1"/>
</dbReference>
<dbReference type="InterPro" id="IPR007886">
    <property type="entry name" value="AlaDH/PNT_N"/>
</dbReference>
<dbReference type="Proteomes" id="UP001321749">
    <property type="component" value="Unassembled WGS sequence"/>
</dbReference>
<evidence type="ECO:0000256" key="20">
    <source>
        <dbReference type="ARBA" id="ARBA00054910"/>
    </source>
</evidence>
<dbReference type="SMART" id="SM01002">
    <property type="entry name" value="AlaDh_PNT_C"/>
    <property type="match status" value="1"/>
</dbReference>
<keyword evidence="15" id="KW-0007">Acetylation</keyword>
<dbReference type="SUPFAM" id="SSF51735">
    <property type="entry name" value="NAD(P)-binding Rossmann-fold domains"/>
    <property type="match status" value="1"/>
</dbReference>
<evidence type="ECO:0000256" key="9">
    <source>
        <dbReference type="ARBA" id="ARBA00022741"/>
    </source>
</evidence>
<dbReference type="PANTHER" id="PTHR10160">
    <property type="entry name" value="NAD(P) TRANSHYDROGENASE"/>
    <property type="match status" value="1"/>
</dbReference>
<comment type="similarity">
    <text evidence="21">In the C-terminal section; belongs to the PNT beta subunit family.</text>
</comment>
<evidence type="ECO:0000256" key="6">
    <source>
        <dbReference type="ARBA" id="ARBA00022475"/>
    </source>
</evidence>
<feature type="transmembrane region" description="Helical" evidence="24">
    <location>
        <begin position="720"/>
        <end position="739"/>
    </location>
</feature>
<keyword evidence="6" id="KW-1003">Cell membrane</keyword>
<feature type="transmembrane region" description="Helical" evidence="24">
    <location>
        <begin position="751"/>
        <end position="771"/>
    </location>
</feature>
<dbReference type="Pfam" id="PF05222">
    <property type="entry name" value="AlaDh_PNT_N"/>
    <property type="match status" value="1"/>
</dbReference>
<evidence type="ECO:0000256" key="10">
    <source>
        <dbReference type="ARBA" id="ARBA00022792"/>
    </source>
</evidence>
<protein>
    <recommendedName>
        <fullName evidence="22">NAD(P) transhydrogenase, mitochondrial</fullName>
        <ecNumber evidence="5">7.1.1.1</ecNumber>
    </recommendedName>
    <alternativeName>
        <fullName evidence="23">Nicotinamide nucleotide transhydrogenase</fullName>
    </alternativeName>
</protein>
<keyword evidence="7" id="KW-0997">Cell inner membrane</keyword>
<keyword evidence="28" id="KW-1185">Reference proteome</keyword>
<comment type="subcellular location">
    <subcellularLocation>
        <location evidence="2">Cell inner membrane</location>
        <topology evidence="2">Multi-pass membrane protein</topology>
    </subcellularLocation>
    <subcellularLocation>
        <location evidence="1">Mitochondrion inner membrane</location>
        <topology evidence="1">Multi-pass membrane protein</topology>
        <orientation evidence="1">Matrix side</orientation>
    </subcellularLocation>
</comment>
<dbReference type="SUPFAM" id="SSF52283">
    <property type="entry name" value="Formate/glycerate dehydrogenase catalytic domain-like"/>
    <property type="match status" value="1"/>
</dbReference>
<dbReference type="FunFam" id="3.40.50.1220:FF:000002">
    <property type="entry name" value="NAD(P) transhydrogenase subunit beta"/>
    <property type="match status" value="1"/>
</dbReference>
<evidence type="ECO:0000256" key="15">
    <source>
        <dbReference type="ARBA" id="ARBA00022990"/>
    </source>
</evidence>
<feature type="transmembrane region" description="Helical" evidence="24">
    <location>
        <begin position="544"/>
        <end position="564"/>
    </location>
</feature>
<comment type="function">
    <text evidence="20">The transhydrogenation between NADH and NADP is coupled to respiration and ATP hydrolysis and functions as a proton pump across the membrane. May play a role in reactive oxygen species (ROS) detoxification in the adrenal gland.</text>
</comment>
<keyword evidence="9" id="KW-0547">Nucleotide-binding</keyword>
<evidence type="ECO:0000259" key="26">
    <source>
        <dbReference type="SMART" id="SM01003"/>
    </source>
</evidence>
<evidence type="ECO:0000256" key="8">
    <source>
        <dbReference type="ARBA" id="ARBA00022692"/>
    </source>
</evidence>
<dbReference type="EMBL" id="MU864945">
    <property type="protein sequence ID" value="KAK4464750.1"/>
    <property type="molecule type" value="Genomic_DNA"/>
</dbReference>
<keyword evidence="16" id="KW-0520">NAD</keyword>
<feature type="transmembrane region" description="Helical" evidence="24">
    <location>
        <begin position="576"/>
        <end position="598"/>
    </location>
</feature>
<keyword evidence="13" id="KW-1278">Translocase</keyword>
<gene>
    <name evidence="27" type="ORF">QBC42DRAFT_294805</name>
</gene>
<dbReference type="NCBIfam" id="TIGR00561">
    <property type="entry name" value="pntA"/>
    <property type="match status" value="1"/>
</dbReference>
<evidence type="ECO:0000259" key="25">
    <source>
        <dbReference type="SMART" id="SM01002"/>
    </source>
</evidence>
<comment type="catalytic activity">
    <reaction evidence="19">
        <text>NAD(+) + NADPH + H(+)(in) = NADH + NADP(+) + H(+)(out)</text>
        <dbReference type="Rhea" id="RHEA:47992"/>
        <dbReference type="ChEBI" id="CHEBI:15378"/>
        <dbReference type="ChEBI" id="CHEBI:57540"/>
        <dbReference type="ChEBI" id="CHEBI:57783"/>
        <dbReference type="ChEBI" id="CHEBI:57945"/>
        <dbReference type="ChEBI" id="CHEBI:58349"/>
        <dbReference type="EC" id="7.1.1.1"/>
    </reaction>
</comment>
<evidence type="ECO:0000256" key="24">
    <source>
        <dbReference type="SAM" id="Phobius"/>
    </source>
</evidence>
<evidence type="ECO:0000256" key="11">
    <source>
        <dbReference type="ARBA" id="ARBA00022857"/>
    </source>
</evidence>
<dbReference type="InterPro" id="IPR024605">
    <property type="entry name" value="NADP_transhyd_a_C"/>
</dbReference>
<dbReference type="PROSITE" id="PS00837">
    <property type="entry name" value="ALADH_PNT_2"/>
    <property type="match status" value="1"/>
</dbReference>
<evidence type="ECO:0000256" key="16">
    <source>
        <dbReference type="ARBA" id="ARBA00023027"/>
    </source>
</evidence>
<evidence type="ECO:0000256" key="13">
    <source>
        <dbReference type="ARBA" id="ARBA00022967"/>
    </source>
</evidence>
<feature type="transmembrane region" description="Helical" evidence="24">
    <location>
        <begin position="825"/>
        <end position="842"/>
    </location>
</feature>
<dbReference type="PANTHER" id="PTHR10160:SF19">
    <property type="entry name" value="PROTON-TRANSLOCATING NAD(P)(+) TRANSHYDROGENASE"/>
    <property type="match status" value="1"/>
</dbReference>
<dbReference type="SMART" id="SM01003">
    <property type="entry name" value="AlaDh_PNT_N"/>
    <property type="match status" value="1"/>
</dbReference>
<evidence type="ECO:0000256" key="2">
    <source>
        <dbReference type="ARBA" id="ARBA00004429"/>
    </source>
</evidence>
<reference evidence="27" key="2">
    <citation type="submission" date="2023-06" db="EMBL/GenBank/DDBJ databases">
        <authorList>
            <consortium name="Lawrence Berkeley National Laboratory"/>
            <person name="Mondo S.J."/>
            <person name="Hensen N."/>
            <person name="Bonometti L."/>
            <person name="Westerberg I."/>
            <person name="Brannstrom I.O."/>
            <person name="Guillou S."/>
            <person name="Cros-Aarteil S."/>
            <person name="Calhoun S."/>
            <person name="Haridas S."/>
            <person name="Kuo A."/>
            <person name="Pangilinan J."/>
            <person name="Riley R."/>
            <person name="Labutti K."/>
            <person name="Andreopoulos B."/>
            <person name="Lipzen A."/>
            <person name="Chen C."/>
            <person name="Yanf M."/>
            <person name="Daum C."/>
            <person name="Ng V."/>
            <person name="Clum A."/>
            <person name="Steindorff A."/>
            <person name="Ohm R."/>
            <person name="Martin F."/>
            <person name="Silar P."/>
            <person name="Natvig D."/>
            <person name="Lalanne C."/>
            <person name="Gautier V."/>
            <person name="Ament-Velasquez S.L."/>
            <person name="Kruys A."/>
            <person name="Hutchinson M.I."/>
            <person name="Powell A.J."/>
            <person name="Barry K."/>
            <person name="Miller A.N."/>
            <person name="Grigoriev I.V."/>
            <person name="Debuchy R."/>
            <person name="Gladieux P."/>
            <person name="Thoren M.H."/>
            <person name="Johannesson H."/>
        </authorList>
    </citation>
    <scope>NUCLEOTIDE SEQUENCE</scope>
    <source>
        <strain evidence="27">PSN324</strain>
    </source>
</reference>
<evidence type="ECO:0000256" key="7">
    <source>
        <dbReference type="ARBA" id="ARBA00022519"/>
    </source>
</evidence>
<dbReference type="GO" id="GO:0006740">
    <property type="term" value="P:NADPH regeneration"/>
    <property type="evidence" value="ECO:0007669"/>
    <property type="project" value="TreeGrafter"/>
</dbReference>
<name>A0AAV9HX79_9PEZI</name>
<evidence type="ECO:0000256" key="12">
    <source>
        <dbReference type="ARBA" id="ARBA00022946"/>
    </source>
</evidence>
<evidence type="ECO:0000256" key="5">
    <source>
        <dbReference type="ARBA" id="ARBA00012943"/>
    </source>
</evidence>
<feature type="transmembrane region" description="Helical" evidence="24">
    <location>
        <begin position="644"/>
        <end position="664"/>
    </location>
</feature>
<dbReference type="CDD" id="cd05304">
    <property type="entry name" value="Rubrum_tdh"/>
    <property type="match status" value="1"/>
</dbReference>
<proteinExistence type="inferred from homology"/>
<feature type="transmembrane region" description="Helical" evidence="24">
    <location>
        <begin position="604"/>
        <end position="624"/>
    </location>
</feature>
<feature type="transmembrane region" description="Helical" evidence="24">
    <location>
        <begin position="848"/>
        <end position="866"/>
    </location>
</feature>
<evidence type="ECO:0000256" key="21">
    <source>
        <dbReference type="ARBA" id="ARBA00061558"/>
    </source>
</evidence>
<keyword evidence="17" id="KW-0496">Mitochondrion</keyword>
<evidence type="ECO:0000313" key="27">
    <source>
        <dbReference type="EMBL" id="KAK4464750.1"/>
    </source>
</evidence>
<feature type="transmembrane region" description="Helical" evidence="24">
    <location>
        <begin position="878"/>
        <end position="896"/>
    </location>
</feature>
<feature type="transmembrane region" description="Helical" evidence="24">
    <location>
        <begin position="783"/>
        <end position="804"/>
    </location>
</feature>
<keyword evidence="12" id="KW-0809">Transit peptide</keyword>
<dbReference type="InterPro" id="IPR029035">
    <property type="entry name" value="DHS-like_NAD/FAD-binding_dom"/>
</dbReference>
<evidence type="ECO:0000256" key="23">
    <source>
        <dbReference type="ARBA" id="ARBA00079255"/>
    </source>
</evidence>
<keyword evidence="18 24" id="KW-0472">Membrane</keyword>
<evidence type="ECO:0000313" key="28">
    <source>
        <dbReference type="Proteomes" id="UP001321749"/>
    </source>
</evidence>
<comment type="caution">
    <text evidence="27">The sequence shown here is derived from an EMBL/GenBank/DDBJ whole genome shotgun (WGS) entry which is preliminary data.</text>
</comment>
<accession>A0AAV9HX79</accession>
<dbReference type="GO" id="GO:0008750">
    <property type="term" value="F:proton-translocating NAD(P)+ transhydrogenase activity"/>
    <property type="evidence" value="ECO:0007669"/>
    <property type="project" value="UniProtKB-EC"/>
</dbReference>
<feature type="transmembrane region" description="Helical" evidence="24">
    <location>
        <begin position="694"/>
        <end position="714"/>
    </location>
</feature>
<dbReference type="GO" id="GO:0016491">
    <property type="term" value="F:oxidoreductase activity"/>
    <property type="evidence" value="ECO:0007669"/>
    <property type="project" value="InterPro"/>
</dbReference>
<dbReference type="GO" id="GO:0005743">
    <property type="term" value="C:mitochondrial inner membrane"/>
    <property type="evidence" value="ECO:0007669"/>
    <property type="project" value="UniProtKB-SubCell"/>
</dbReference>
<evidence type="ECO:0000256" key="17">
    <source>
        <dbReference type="ARBA" id="ARBA00023128"/>
    </source>
</evidence>
<dbReference type="SUPFAM" id="SSF52467">
    <property type="entry name" value="DHS-like NAD/FAD-binding domain"/>
    <property type="match status" value="1"/>
</dbReference>
<dbReference type="NCBIfam" id="NF006942">
    <property type="entry name" value="PRK09424.1"/>
    <property type="match status" value="1"/>
</dbReference>
<feature type="domain" description="Alanine dehydrogenase/pyridine nucleotide transhydrogenase NAD(H)-binding" evidence="25">
    <location>
        <begin position="268"/>
        <end position="432"/>
    </location>
</feature>
<evidence type="ECO:0000256" key="1">
    <source>
        <dbReference type="ARBA" id="ARBA00004292"/>
    </source>
</evidence>
<dbReference type="GO" id="GO:0050661">
    <property type="term" value="F:NADP binding"/>
    <property type="evidence" value="ECO:0007669"/>
    <property type="project" value="TreeGrafter"/>
</dbReference>
<feature type="transmembrane region" description="Helical" evidence="24">
    <location>
        <begin position="670"/>
        <end position="687"/>
    </location>
</feature>
<dbReference type="InterPro" id="IPR034300">
    <property type="entry name" value="PNTB-like"/>
</dbReference>
<feature type="domain" description="Alanine dehydrogenase/pyridine nucleotide transhydrogenase N-terminal" evidence="26">
    <location>
        <begin position="123"/>
        <end position="259"/>
    </location>
</feature>
<comment type="similarity">
    <text evidence="3">In the N-terminal section; belongs to the AlaDH/PNT family.</text>
</comment>
<organism evidence="27 28">
    <name type="scientific">Cladorrhinum samala</name>
    <dbReference type="NCBI Taxonomy" id="585594"/>
    <lineage>
        <taxon>Eukaryota</taxon>
        <taxon>Fungi</taxon>
        <taxon>Dikarya</taxon>
        <taxon>Ascomycota</taxon>
        <taxon>Pezizomycotina</taxon>
        <taxon>Sordariomycetes</taxon>
        <taxon>Sordariomycetidae</taxon>
        <taxon>Sordariales</taxon>
        <taxon>Podosporaceae</taxon>
        <taxon>Cladorrhinum</taxon>
    </lineage>
</organism>
<evidence type="ECO:0000256" key="18">
    <source>
        <dbReference type="ARBA" id="ARBA00023136"/>
    </source>
</evidence>
<dbReference type="InterPro" id="IPR008143">
    <property type="entry name" value="Ala_DH/PNT_CS2"/>
</dbReference>
<evidence type="ECO:0000256" key="3">
    <source>
        <dbReference type="ARBA" id="ARBA00005624"/>
    </source>
</evidence>
<evidence type="ECO:0000256" key="22">
    <source>
        <dbReference type="ARBA" id="ARBA00074145"/>
    </source>
</evidence>
<reference evidence="27" key="1">
    <citation type="journal article" date="2023" name="Mol. Phylogenet. Evol.">
        <title>Genome-scale phylogeny and comparative genomics of the fungal order Sordariales.</title>
        <authorList>
            <person name="Hensen N."/>
            <person name="Bonometti L."/>
            <person name="Westerberg I."/>
            <person name="Brannstrom I.O."/>
            <person name="Guillou S."/>
            <person name="Cros-Aarteil S."/>
            <person name="Calhoun S."/>
            <person name="Haridas S."/>
            <person name="Kuo A."/>
            <person name="Mondo S."/>
            <person name="Pangilinan J."/>
            <person name="Riley R."/>
            <person name="LaButti K."/>
            <person name="Andreopoulos B."/>
            <person name="Lipzen A."/>
            <person name="Chen C."/>
            <person name="Yan M."/>
            <person name="Daum C."/>
            <person name="Ng V."/>
            <person name="Clum A."/>
            <person name="Steindorff A."/>
            <person name="Ohm R.A."/>
            <person name="Martin F."/>
            <person name="Silar P."/>
            <person name="Natvig D.O."/>
            <person name="Lalanne C."/>
            <person name="Gautier V."/>
            <person name="Ament-Velasquez S.L."/>
            <person name="Kruys A."/>
            <person name="Hutchinson M.I."/>
            <person name="Powell A.J."/>
            <person name="Barry K."/>
            <person name="Miller A.N."/>
            <person name="Grigoriev I.V."/>
            <person name="Debuchy R."/>
            <person name="Gladieux P."/>
            <person name="Hiltunen Thoren M."/>
            <person name="Johannesson H."/>
        </authorList>
    </citation>
    <scope>NUCLEOTIDE SEQUENCE</scope>
    <source>
        <strain evidence="27">PSN324</strain>
    </source>
</reference>
<dbReference type="EC" id="7.1.1.1" evidence="5"/>
<dbReference type="InterPro" id="IPR036291">
    <property type="entry name" value="NAD(P)-bd_dom_sf"/>
</dbReference>
<sequence length="1127" mass="117032">MSRSLLQPALAYNASCVPRPAERVFRPAVVALGPVISFASAKAGPAAISQRAWHNTLRGERPTPATRSIATAKILALKPVRNASVLSTIPAQKPAKGALPVVSYSTDSAAPTPTIPYSNLVVGVPRETYPSERRVALSPQNVGLLLKKGYSKVIVERGAGAEAGFLDGAYASAGATLVDDASAVWKEADIVLKVRGPSSAEVDKTKEGQTIISFLQPAQNKELVEKLAARKVTSFAMDLIPRISRAQVFDALSSMANIAGYKAVLEASNNFGRFLTGQTTAAGKVPPTKVLVIGAGVAGLSAIATARRLGAIVRGFDTRPAAREQVQSLGAEFIEVDMHEDGSGAGGYAKEMSKEFIEAEMKLFTEQAREVDIIITTALIPGRPAPKLITKAMVQIMKPGSVIVDLAAEAGGNCEKTVPGEMITYKDVKIIGYTDFPSRLPTQSSTLYSNNITKFLLSMSPKDKEFGIDLTDEVVRGAIVTQNGDVLPPAPRPAPPPTPAAAPAAAKEAEAVALTPFQKTSREVALVTGGMGSALALGKFTSPLFMGNAFIFALASLIGYRVVWNVAPALHSPLMSVTNAISGMVGIGGLFILGGGFFPETFPQWLGAASVLLAFVNVGGGFVITKRMLDMFRRPTDPPEYPWLYSIPGLVFGGGFLAAASTGAAGLVQAGYLVSSVLCITSISGLASQATARMGNMLGMLGVGSGVLASLLAVGFPVAVLAQFGGLAGIGGLLGVLIGKRITPTDLPQTVAALHSVVGLAAVLTSIGSVLADIAHVSTLHLVTAYLGVLIGGITFTGSIVAFLKLAGKMSSKPLNLPGRHAINSGLLATNVATMGAFITMAPGSPLIAAGALAANTVLSFIKGYTTTAAIGGADMPVVITVLNAYSGFALVAEGFMLDNPLLTTVGALIGVSGSILSYVMCVAMNRSLVNVLFGGIAAPTTSDYKIEGNITQTNVEETADALTNAESVIIVVGYGMAVAKAQYAISDITSMLRSKGINVRFAIHPVAGRMPGQCNVLLAEASVPYDIVLEMDEINDDFGETDVTLVIGANDTVNPIALEPGSPIAGMPVLHAWKSKHVVVMKRGLASGYADVPNPMFYMPGTRMLFGDARVTTEAIKAAIETRLKN</sequence>
<dbReference type="Pfam" id="PF12769">
    <property type="entry name" value="PNTB_4TM"/>
    <property type="match status" value="1"/>
</dbReference>
<dbReference type="InterPro" id="IPR007698">
    <property type="entry name" value="AlaDH/PNT_NAD(H)-bd"/>
</dbReference>
<dbReference type="Pfam" id="PF01262">
    <property type="entry name" value="AlaDh_PNT_C"/>
    <property type="match status" value="1"/>
</dbReference>
<keyword evidence="14 24" id="KW-1133">Transmembrane helix</keyword>
<dbReference type="GO" id="GO:0005886">
    <property type="term" value="C:plasma membrane"/>
    <property type="evidence" value="ECO:0007669"/>
    <property type="project" value="UniProtKB-SubCell"/>
</dbReference>
<dbReference type="Gene3D" id="3.40.50.720">
    <property type="entry name" value="NAD(P)-binding Rossmann-like Domain"/>
    <property type="match status" value="2"/>
</dbReference>
<feature type="transmembrane region" description="Helical" evidence="24">
    <location>
        <begin position="902"/>
        <end position="924"/>
    </location>
</feature>
<evidence type="ECO:0000256" key="14">
    <source>
        <dbReference type="ARBA" id="ARBA00022989"/>
    </source>
</evidence>
<dbReference type="Pfam" id="PF02233">
    <property type="entry name" value="PNTB"/>
    <property type="match status" value="1"/>
</dbReference>
<dbReference type="InterPro" id="IPR026255">
    <property type="entry name" value="NADP_transhyd_a"/>
</dbReference>
<evidence type="ECO:0000256" key="19">
    <source>
        <dbReference type="ARBA" id="ARBA00048202"/>
    </source>
</evidence>
<comment type="subunit">
    <text evidence="4">Homodimer.</text>
</comment>
<dbReference type="Gene3D" id="3.40.50.1220">
    <property type="entry name" value="TPP-binding domain"/>
    <property type="match status" value="1"/>
</dbReference>
<keyword evidence="10" id="KW-0999">Mitochondrion inner membrane</keyword>
<dbReference type="AlphaFoldDB" id="A0AAV9HX79"/>